<gene>
    <name evidence="2" type="ORF">BDV35DRAFT_337743</name>
</gene>
<evidence type="ECO:0000313" key="2">
    <source>
        <dbReference type="EMBL" id="KAB8251970.1"/>
    </source>
</evidence>
<dbReference type="VEuPathDB" id="FungiDB:F9C07_3006"/>
<accession>A0A5N6HFA5</accession>
<organism evidence="2">
    <name type="scientific">Aspergillus flavus</name>
    <dbReference type="NCBI Taxonomy" id="5059"/>
    <lineage>
        <taxon>Eukaryota</taxon>
        <taxon>Fungi</taxon>
        <taxon>Dikarya</taxon>
        <taxon>Ascomycota</taxon>
        <taxon>Pezizomycotina</taxon>
        <taxon>Eurotiomycetes</taxon>
        <taxon>Eurotiomycetidae</taxon>
        <taxon>Eurotiales</taxon>
        <taxon>Aspergillaceae</taxon>
        <taxon>Aspergillus</taxon>
        <taxon>Aspergillus subgen. Circumdati</taxon>
    </lineage>
</organism>
<keyword evidence="1" id="KW-1133">Transmembrane helix</keyword>
<dbReference type="EMBL" id="ML734557">
    <property type="protein sequence ID" value="KAB8251970.1"/>
    <property type="molecule type" value="Genomic_DNA"/>
</dbReference>
<reference evidence="2" key="1">
    <citation type="submission" date="2019-04" db="EMBL/GenBank/DDBJ databases">
        <title>Friends and foes A comparative genomics study of 23 Aspergillus species from section Flavi.</title>
        <authorList>
            <consortium name="DOE Joint Genome Institute"/>
            <person name="Kjaerbolling I."/>
            <person name="Vesth T."/>
            <person name="Frisvad J.C."/>
            <person name="Nybo J.L."/>
            <person name="Theobald S."/>
            <person name="Kildgaard S."/>
            <person name="Isbrandt T."/>
            <person name="Kuo A."/>
            <person name="Sato A."/>
            <person name="Lyhne E.K."/>
            <person name="Kogle M.E."/>
            <person name="Wiebenga A."/>
            <person name="Kun R.S."/>
            <person name="Lubbers R.J."/>
            <person name="Makela M.R."/>
            <person name="Barry K."/>
            <person name="Chovatia M."/>
            <person name="Clum A."/>
            <person name="Daum C."/>
            <person name="Haridas S."/>
            <person name="He G."/>
            <person name="LaButti K."/>
            <person name="Lipzen A."/>
            <person name="Mondo S."/>
            <person name="Riley R."/>
            <person name="Salamov A."/>
            <person name="Simmons B.A."/>
            <person name="Magnuson J.K."/>
            <person name="Henrissat B."/>
            <person name="Mortensen U.H."/>
            <person name="Larsen T.O."/>
            <person name="Devries R.P."/>
            <person name="Grigoriev I.V."/>
            <person name="Machida M."/>
            <person name="Baker S.E."/>
            <person name="Andersen M.R."/>
        </authorList>
    </citation>
    <scope>NUCLEOTIDE SEQUENCE [LARGE SCALE GENOMIC DNA]</scope>
    <source>
        <strain evidence="2">CBS 121.62</strain>
    </source>
</reference>
<protein>
    <submittedName>
        <fullName evidence="2">Uncharacterized protein</fullName>
    </submittedName>
</protein>
<evidence type="ECO:0000256" key="1">
    <source>
        <dbReference type="SAM" id="Phobius"/>
    </source>
</evidence>
<sequence>MAFSVKSVSLIDRLFSRTFPPTRMMAPVTSLDTLVRPFANFIIDSLEAAPFLSFVILALIYIFLASTVISLVFRLCCLAPATDNESQRACPTCDGSGVVDVTQDKSL</sequence>
<keyword evidence="1" id="KW-0812">Transmembrane</keyword>
<proteinExistence type="predicted"/>
<name>A0A5N6HFA5_ASPFL</name>
<dbReference type="Proteomes" id="UP000325434">
    <property type="component" value="Unassembled WGS sequence"/>
</dbReference>
<dbReference type="AlphaFoldDB" id="A0A5N6HFA5"/>
<keyword evidence="1" id="KW-0472">Membrane</keyword>
<feature type="transmembrane region" description="Helical" evidence="1">
    <location>
        <begin position="51"/>
        <end position="73"/>
    </location>
</feature>